<evidence type="ECO:0000313" key="3">
    <source>
        <dbReference type="Proteomes" id="UP000238479"/>
    </source>
</evidence>
<keyword evidence="1" id="KW-1133">Transmembrane helix</keyword>
<evidence type="ECO:0000256" key="1">
    <source>
        <dbReference type="SAM" id="Phobius"/>
    </source>
</evidence>
<protein>
    <submittedName>
        <fullName evidence="2">Uncharacterized protein</fullName>
    </submittedName>
</protein>
<accession>A0A2P6S6T1</accession>
<dbReference type="InterPro" id="IPR019275">
    <property type="entry name" value="DUF2301"/>
</dbReference>
<proteinExistence type="predicted"/>
<keyword evidence="1" id="KW-0472">Membrane</keyword>
<keyword evidence="1" id="KW-0812">Transmembrane</keyword>
<dbReference type="EMBL" id="PDCK01000039">
    <property type="protein sequence ID" value="PRQ54392.1"/>
    <property type="molecule type" value="Genomic_DNA"/>
</dbReference>
<dbReference type="AlphaFoldDB" id="A0A2P6S6T1"/>
<dbReference type="Gramene" id="PRQ54392">
    <property type="protein sequence ID" value="PRQ54392"/>
    <property type="gene ID" value="RchiOBHm_Chr1g0313101"/>
</dbReference>
<feature type="transmembrane region" description="Helical" evidence="1">
    <location>
        <begin position="20"/>
        <end position="39"/>
    </location>
</feature>
<organism evidence="2 3">
    <name type="scientific">Rosa chinensis</name>
    <name type="common">China rose</name>
    <dbReference type="NCBI Taxonomy" id="74649"/>
    <lineage>
        <taxon>Eukaryota</taxon>
        <taxon>Viridiplantae</taxon>
        <taxon>Streptophyta</taxon>
        <taxon>Embryophyta</taxon>
        <taxon>Tracheophyta</taxon>
        <taxon>Spermatophyta</taxon>
        <taxon>Magnoliopsida</taxon>
        <taxon>eudicotyledons</taxon>
        <taxon>Gunneridae</taxon>
        <taxon>Pentapetalae</taxon>
        <taxon>rosids</taxon>
        <taxon>fabids</taxon>
        <taxon>Rosales</taxon>
        <taxon>Rosaceae</taxon>
        <taxon>Rosoideae</taxon>
        <taxon>Rosoideae incertae sedis</taxon>
        <taxon>Rosa</taxon>
    </lineage>
</organism>
<comment type="caution">
    <text evidence="2">The sequence shown here is derived from an EMBL/GenBank/DDBJ whole genome shotgun (WGS) entry which is preliminary data.</text>
</comment>
<evidence type="ECO:0000313" key="2">
    <source>
        <dbReference type="EMBL" id="PRQ54392.1"/>
    </source>
</evidence>
<sequence length="102" mass="11798">MLGSTSWRGLVQYVDDNPIAVWFVGPLFAALIGLVFKILETFYEYGDNIIAGNKVQVWGMSSSSCYRGLVSSLYLLKERFMCFLLLRPRRKYSLRREEDLFA</sequence>
<keyword evidence="3" id="KW-1185">Reference proteome</keyword>
<dbReference type="Proteomes" id="UP000238479">
    <property type="component" value="Chromosome 1"/>
</dbReference>
<reference evidence="2 3" key="1">
    <citation type="journal article" date="2018" name="Nat. Genet.">
        <title>The Rosa genome provides new insights in the design of modern roses.</title>
        <authorList>
            <person name="Bendahmane M."/>
        </authorList>
    </citation>
    <scope>NUCLEOTIDE SEQUENCE [LARGE SCALE GENOMIC DNA]</scope>
    <source>
        <strain evidence="3">cv. Old Blush</strain>
    </source>
</reference>
<gene>
    <name evidence="2" type="ORF">RchiOBHm_Chr1g0313101</name>
</gene>
<name>A0A2P6S6T1_ROSCH</name>
<dbReference type="Pfam" id="PF10063">
    <property type="entry name" value="DUF2301"/>
    <property type="match status" value="1"/>
</dbReference>